<comment type="subcellular location">
    <subcellularLocation>
        <location evidence="1">Membrane</location>
    </subcellularLocation>
</comment>
<name>A0A235B4W5_9BACL</name>
<keyword evidence="5" id="KW-0997">Cell inner membrane</keyword>
<dbReference type="InterPro" id="IPR050388">
    <property type="entry name" value="ABC_Ni/Peptide_Import"/>
</dbReference>
<keyword evidence="3" id="KW-0813">Transport</keyword>
<proteinExistence type="inferred from homology"/>
<evidence type="ECO:0000256" key="5">
    <source>
        <dbReference type="ARBA" id="ARBA00022519"/>
    </source>
</evidence>
<dbReference type="OrthoDB" id="9802264at2"/>
<keyword evidence="10" id="KW-1185">Reference proteome</keyword>
<comment type="caution">
    <text evidence="9">The sequence shown here is derived from an EMBL/GenBank/DDBJ whole genome shotgun (WGS) entry which is preliminary data.</text>
</comment>
<gene>
    <name evidence="9" type="ORF">CHM34_10425</name>
</gene>
<evidence type="ECO:0000313" key="10">
    <source>
        <dbReference type="Proteomes" id="UP000215459"/>
    </source>
</evidence>
<evidence type="ECO:0000313" key="9">
    <source>
        <dbReference type="EMBL" id="OYD07323.1"/>
    </source>
</evidence>
<evidence type="ECO:0000256" key="4">
    <source>
        <dbReference type="ARBA" id="ARBA00022475"/>
    </source>
</evidence>
<dbReference type="InterPro" id="IPR027417">
    <property type="entry name" value="P-loop_NTPase"/>
</dbReference>
<keyword evidence="4" id="KW-1003">Cell membrane</keyword>
<dbReference type="PANTHER" id="PTHR43297:SF14">
    <property type="entry name" value="ATPASE AAA-TYPE CORE DOMAIN-CONTAINING PROTEIN"/>
    <property type="match status" value="1"/>
</dbReference>
<dbReference type="GO" id="GO:0016887">
    <property type="term" value="F:ATP hydrolysis activity"/>
    <property type="evidence" value="ECO:0007669"/>
    <property type="project" value="InterPro"/>
</dbReference>
<organism evidence="9 10">
    <name type="scientific">Paludifilum halophilum</name>
    <dbReference type="NCBI Taxonomy" id="1642702"/>
    <lineage>
        <taxon>Bacteria</taxon>
        <taxon>Bacillati</taxon>
        <taxon>Bacillota</taxon>
        <taxon>Bacilli</taxon>
        <taxon>Bacillales</taxon>
        <taxon>Thermoactinomycetaceae</taxon>
        <taxon>Paludifilum</taxon>
    </lineage>
</organism>
<protein>
    <recommendedName>
        <fullName evidence="8">ABC transporter domain-containing protein</fullName>
    </recommendedName>
</protein>
<dbReference type="GO" id="GO:0005524">
    <property type="term" value="F:ATP binding"/>
    <property type="evidence" value="ECO:0007669"/>
    <property type="project" value="InterPro"/>
</dbReference>
<dbReference type="EMBL" id="NOWF01000006">
    <property type="protein sequence ID" value="OYD07323.1"/>
    <property type="molecule type" value="Genomic_DNA"/>
</dbReference>
<dbReference type="InterPro" id="IPR003439">
    <property type="entry name" value="ABC_transporter-like_ATP-bd"/>
</dbReference>
<dbReference type="Proteomes" id="UP000215459">
    <property type="component" value="Unassembled WGS sequence"/>
</dbReference>
<dbReference type="AlphaFoldDB" id="A0A235B4W5"/>
<feature type="domain" description="ABC transporter" evidence="8">
    <location>
        <begin position="37"/>
        <end position="153"/>
    </location>
</feature>
<dbReference type="Pfam" id="PF00005">
    <property type="entry name" value="ABC_tran"/>
    <property type="match status" value="1"/>
</dbReference>
<evidence type="ECO:0000256" key="1">
    <source>
        <dbReference type="ARBA" id="ARBA00004370"/>
    </source>
</evidence>
<evidence type="ECO:0000256" key="2">
    <source>
        <dbReference type="ARBA" id="ARBA00005417"/>
    </source>
</evidence>
<keyword evidence="7" id="KW-0472">Membrane</keyword>
<dbReference type="GO" id="GO:0016020">
    <property type="term" value="C:membrane"/>
    <property type="evidence" value="ECO:0007669"/>
    <property type="project" value="UniProtKB-SubCell"/>
</dbReference>
<reference evidence="9 10" key="1">
    <citation type="submission" date="2017-07" db="EMBL/GenBank/DDBJ databases">
        <title>The genome sequence of Paludifilum halophilum highlights mechanisms for microbial adaptation to high salt environemnts.</title>
        <authorList>
            <person name="Belbahri L."/>
        </authorList>
    </citation>
    <scope>NUCLEOTIDE SEQUENCE [LARGE SCALE GENOMIC DNA]</scope>
    <source>
        <strain evidence="9 10">DSM 102817</strain>
    </source>
</reference>
<evidence type="ECO:0000256" key="3">
    <source>
        <dbReference type="ARBA" id="ARBA00022448"/>
    </source>
</evidence>
<dbReference type="PANTHER" id="PTHR43297">
    <property type="entry name" value="OLIGOPEPTIDE TRANSPORT ATP-BINDING PROTEIN APPD"/>
    <property type="match status" value="1"/>
</dbReference>
<dbReference type="SUPFAM" id="SSF52540">
    <property type="entry name" value="P-loop containing nucleoside triphosphate hydrolases"/>
    <property type="match status" value="1"/>
</dbReference>
<sequence>MSITDLQAHSDPFVEIKNLTVASVKNRGKTVVRKLVEDFSLSIRSGEMVGLVGESGSGKSVTAAALLDLLPKALQVTAGDVLINGTSLYSMTQKERRRLRGRKIAYIFQDYQGSFTPFFKIGKQMVETIRSHRAVSVREAKETALSWLDRVHLPPVRAYESIPFNSAGASCNGRHSLPYS</sequence>
<evidence type="ECO:0000256" key="7">
    <source>
        <dbReference type="ARBA" id="ARBA00023136"/>
    </source>
</evidence>
<evidence type="ECO:0000259" key="8">
    <source>
        <dbReference type="Pfam" id="PF00005"/>
    </source>
</evidence>
<dbReference type="RefSeq" id="WP_094264559.1">
    <property type="nucleotide sequence ID" value="NZ_NOWF01000006.1"/>
</dbReference>
<dbReference type="Gene3D" id="3.40.50.300">
    <property type="entry name" value="P-loop containing nucleotide triphosphate hydrolases"/>
    <property type="match status" value="1"/>
</dbReference>
<accession>A0A235B4W5</accession>
<comment type="similarity">
    <text evidence="2">Belongs to the ABC transporter superfamily.</text>
</comment>
<keyword evidence="6" id="KW-1278">Translocase</keyword>
<evidence type="ECO:0000256" key="6">
    <source>
        <dbReference type="ARBA" id="ARBA00022967"/>
    </source>
</evidence>